<organism evidence="2 3">
    <name type="scientific">Paenibacillus artemisiicola</name>
    <dbReference type="NCBI Taxonomy" id="1172618"/>
    <lineage>
        <taxon>Bacteria</taxon>
        <taxon>Bacillati</taxon>
        <taxon>Bacillota</taxon>
        <taxon>Bacilli</taxon>
        <taxon>Bacillales</taxon>
        <taxon>Paenibacillaceae</taxon>
        <taxon>Paenibacillus</taxon>
    </lineage>
</organism>
<protein>
    <submittedName>
        <fullName evidence="2">Uncharacterized protein</fullName>
    </submittedName>
</protein>
<proteinExistence type="predicted"/>
<evidence type="ECO:0000256" key="1">
    <source>
        <dbReference type="SAM" id="SignalP"/>
    </source>
</evidence>
<name>A0ABS3WJE3_9BACL</name>
<comment type="caution">
    <text evidence="2">The sequence shown here is derived from an EMBL/GenBank/DDBJ whole genome shotgun (WGS) entry which is preliminary data.</text>
</comment>
<feature type="signal peptide" evidence="1">
    <location>
        <begin position="1"/>
        <end position="21"/>
    </location>
</feature>
<evidence type="ECO:0000313" key="2">
    <source>
        <dbReference type="EMBL" id="MBO7748443.1"/>
    </source>
</evidence>
<reference evidence="2 3" key="1">
    <citation type="submission" date="2021-03" db="EMBL/GenBank/DDBJ databases">
        <title>Paenibacillus artemisicola MWE-103 whole genome sequence.</title>
        <authorList>
            <person name="Ham Y.J."/>
        </authorList>
    </citation>
    <scope>NUCLEOTIDE SEQUENCE [LARGE SCALE GENOMIC DNA]</scope>
    <source>
        <strain evidence="2 3">MWE-103</strain>
    </source>
</reference>
<keyword evidence="1" id="KW-0732">Signal</keyword>
<dbReference type="RefSeq" id="WP_208851000.1">
    <property type="nucleotide sequence ID" value="NZ_JAGGDJ010000057.1"/>
</dbReference>
<dbReference type="EMBL" id="JAGGDJ010000057">
    <property type="protein sequence ID" value="MBO7748443.1"/>
    <property type="molecule type" value="Genomic_DNA"/>
</dbReference>
<accession>A0ABS3WJE3</accession>
<feature type="chain" id="PRO_5046385578" evidence="1">
    <location>
        <begin position="22"/>
        <end position="245"/>
    </location>
</feature>
<gene>
    <name evidence="2" type="ORF">I8J29_30080</name>
</gene>
<keyword evidence="3" id="KW-1185">Reference proteome</keyword>
<sequence length="245" mass="26348">MGIAAASILGMLMASAWLSNGNPYGYSETDIVDTFVFEVREEDGAEHATPPPGEQADDTVRALVELQGGLLTVQPASGGSASVAPLGAPSCIGQASDLRWHGAFEARWTPHKSETSTIFAFPADFEIVQPTDETAEMEPIKLGGTELAAYSPRYTDCHALETYFFGVRDGRAFPVSIRMEDGRALAGIGRLPGQKPIAESDELVITGGFAAGMETVPVYAFRYEPEDRTLTLTRTEQRKLTELGD</sequence>
<dbReference type="Proteomes" id="UP000670947">
    <property type="component" value="Unassembled WGS sequence"/>
</dbReference>
<evidence type="ECO:0000313" key="3">
    <source>
        <dbReference type="Proteomes" id="UP000670947"/>
    </source>
</evidence>